<feature type="region of interest" description="Disordered" evidence="1">
    <location>
        <begin position="12"/>
        <end position="33"/>
    </location>
</feature>
<dbReference type="EMBL" id="CP096659">
    <property type="protein sequence ID" value="UPV75546.1"/>
    <property type="molecule type" value="Genomic_DNA"/>
</dbReference>
<evidence type="ECO:0000313" key="4">
    <source>
        <dbReference type="Proteomes" id="UP000830729"/>
    </source>
</evidence>
<evidence type="ECO:0000259" key="2">
    <source>
        <dbReference type="Pfam" id="PF04981"/>
    </source>
</evidence>
<evidence type="ECO:0000256" key="1">
    <source>
        <dbReference type="SAM" id="MobiDB-lite"/>
    </source>
</evidence>
<dbReference type="InterPro" id="IPR039768">
    <property type="entry name" value="Nmd3"/>
</dbReference>
<name>A0A8U0HY27_9EURY</name>
<dbReference type="PANTHER" id="PTHR12746">
    <property type="entry name" value="NONSENSE-MEDIATED MRNA DECAY PROTEIN 3"/>
    <property type="match status" value="1"/>
</dbReference>
<dbReference type="KEGG" id="halx:M0R89_05630"/>
<accession>A0A8U0HY27</accession>
<dbReference type="GeneID" id="72184659"/>
<dbReference type="InterPro" id="IPR007064">
    <property type="entry name" value="Nmd3_N"/>
</dbReference>
<sequence>MTTEAREFCPNCGDPMEVDPAERTPLPDTAGKRGKEQKLCDSCYFDRFDLVDAPDRIEVLVCARCGAVHRGNRWVDIDARDYTDVAIEEVSDALGVHLDAYDVSWQVDPEQVDQNTIRMHCHFSGIVRETFVEETVVVPVKISRQTCTRCGRIAGDYYASTVQVRARERDPTSEEVERAEEIAHEIVAEMEETGDRNAFVTEVSETDDGVNIKVSTTNIGKKIAAKMTEEFGGDFSDSETLVTEDEDGEEVYRVTYAVHLPPYSPGEIIDLQDDDGGPVLVRSVRGNLKGTRLTTGEDYEAGYEVGDAPEARRLGRLADAEETTLVAVEDERAVQVLDPETYRTKTIARPDYVDTDAETVPVLKSRAGLHIVPDERGDGEDE</sequence>
<gene>
    <name evidence="3" type="ORF">M0R89_05630</name>
</gene>
<dbReference type="AlphaFoldDB" id="A0A8U0HY27"/>
<dbReference type="Pfam" id="PF04981">
    <property type="entry name" value="NMD3"/>
    <property type="match status" value="1"/>
</dbReference>
<reference evidence="3 4" key="1">
    <citation type="submission" date="2022-04" db="EMBL/GenBank/DDBJ databases">
        <title>Diverse halophilic archaea isolated from saline environments.</title>
        <authorList>
            <person name="Cui H.-L."/>
        </authorList>
    </citation>
    <scope>NUCLEOTIDE SEQUENCE [LARGE SCALE GENOMIC DNA]</scope>
    <source>
        <strain evidence="3 4">XZYJT49</strain>
    </source>
</reference>
<dbReference type="GO" id="GO:0043023">
    <property type="term" value="F:ribosomal large subunit binding"/>
    <property type="evidence" value="ECO:0007669"/>
    <property type="project" value="InterPro"/>
</dbReference>
<dbReference type="GO" id="GO:0005737">
    <property type="term" value="C:cytoplasm"/>
    <property type="evidence" value="ECO:0007669"/>
    <property type="project" value="TreeGrafter"/>
</dbReference>
<dbReference type="Proteomes" id="UP000830729">
    <property type="component" value="Chromosome"/>
</dbReference>
<protein>
    <submittedName>
        <fullName evidence="3">NMD3-related protein</fullName>
    </submittedName>
</protein>
<feature type="domain" description="Nmd3 N-terminal" evidence="2">
    <location>
        <begin position="9"/>
        <end position="260"/>
    </location>
</feature>
<dbReference type="RefSeq" id="WP_248651586.1">
    <property type="nucleotide sequence ID" value="NZ_CP096659.1"/>
</dbReference>
<evidence type="ECO:0000313" key="3">
    <source>
        <dbReference type="EMBL" id="UPV75546.1"/>
    </source>
</evidence>
<proteinExistence type="predicted"/>
<organism evidence="3 4">
    <name type="scientific">Halorussus limi</name>
    <dbReference type="NCBI Taxonomy" id="2938695"/>
    <lineage>
        <taxon>Archaea</taxon>
        <taxon>Methanobacteriati</taxon>
        <taxon>Methanobacteriota</taxon>
        <taxon>Stenosarchaea group</taxon>
        <taxon>Halobacteria</taxon>
        <taxon>Halobacteriales</taxon>
        <taxon>Haladaptataceae</taxon>
        <taxon>Halorussus</taxon>
    </lineage>
</organism>
<dbReference type="PANTHER" id="PTHR12746:SF2">
    <property type="entry name" value="60S RIBOSOMAL EXPORT PROTEIN NMD3"/>
    <property type="match status" value="1"/>
</dbReference>
<keyword evidence="4" id="KW-1185">Reference proteome</keyword>